<dbReference type="InterPro" id="IPR047057">
    <property type="entry name" value="MerR_fam"/>
</dbReference>
<evidence type="ECO:0000313" key="5">
    <source>
        <dbReference type="Proteomes" id="UP000886667"/>
    </source>
</evidence>
<dbReference type="PANTHER" id="PTHR30204">
    <property type="entry name" value="REDOX-CYCLING DRUG-SENSING TRANSCRIPTIONAL ACTIVATOR SOXR"/>
    <property type="match status" value="1"/>
</dbReference>
<dbReference type="AlphaFoldDB" id="A0A9E4KEE3"/>
<evidence type="ECO:0000259" key="3">
    <source>
        <dbReference type="PROSITE" id="PS50937"/>
    </source>
</evidence>
<name>A0A9E4KEE3_9GAMM</name>
<dbReference type="PROSITE" id="PS50937">
    <property type="entry name" value="HTH_MERR_2"/>
    <property type="match status" value="1"/>
</dbReference>
<organism evidence="4 5">
    <name type="scientific">Candidatus Thiodiazotropha taylori</name>
    <dbReference type="NCBI Taxonomy" id="2792791"/>
    <lineage>
        <taxon>Bacteria</taxon>
        <taxon>Pseudomonadati</taxon>
        <taxon>Pseudomonadota</taxon>
        <taxon>Gammaproteobacteria</taxon>
        <taxon>Chromatiales</taxon>
        <taxon>Sedimenticolaceae</taxon>
        <taxon>Candidatus Thiodiazotropha</taxon>
    </lineage>
</organism>
<dbReference type="PANTHER" id="PTHR30204:SF94">
    <property type="entry name" value="HEAVY METAL-DEPENDENT TRANSCRIPTIONAL REGULATOR HI_0293-RELATED"/>
    <property type="match status" value="1"/>
</dbReference>
<dbReference type="GO" id="GO:0003700">
    <property type="term" value="F:DNA-binding transcription factor activity"/>
    <property type="evidence" value="ECO:0007669"/>
    <property type="project" value="InterPro"/>
</dbReference>
<dbReference type="InterPro" id="IPR000551">
    <property type="entry name" value="MerR-type_HTH_dom"/>
</dbReference>
<protein>
    <submittedName>
        <fullName evidence="4">Heavy metal-responsive transcriptional regulator</fullName>
    </submittedName>
</protein>
<accession>A0A9E4KEE3</accession>
<keyword evidence="1" id="KW-0805">Transcription regulation</keyword>
<evidence type="ECO:0000256" key="1">
    <source>
        <dbReference type="ARBA" id="ARBA00023015"/>
    </source>
</evidence>
<dbReference type="Pfam" id="PF13411">
    <property type="entry name" value="MerR_1"/>
    <property type="match status" value="1"/>
</dbReference>
<evidence type="ECO:0000313" key="4">
    <source>
        <dbReference type="EMBL" id="MCG7947336.1"/>
    </source>
</evidence>
<dbReference type="GO" id="GO:0003677">
    <property type="term" value="F:DNA binding"/>
    <property type="evidence" value="ECO:0007669"/>
    <property type="project" value="InterPro"/>
</dbReference>
<feature type="domain" description="HTH merR-type" evidence="3">
    <location>
        <begin position="1"/>
        <end position="69"/>
    </location>
</feature>
<keyword evidence="2" id="KW-0804">Transcription</keyword>
<dbReference type="PROSITE" id="PS00552">
    <property type="entry name" value="HTH_MERR_1"/>
    <property type="match status" value="1"/>
</dbReference>
<proteinExistence type="predicted"/>
<dbReference type="EMBL" id="JAEPCM010000466">
    <property type="protein sequence ID" value="MCG7947336.1"/>
    <property type="molecule type" value="Genomic_DNA"/>
</dbReference>
<evidence type="ECO:0000256" key="2">
    <source>
        <dbReference type="ARBA" id="ARBA00023163"/>
    </source>
</evidence>
<comment type="caution">
    <text evidence="4">The sequence shown here is derived from an EMBL/GenBank/DDBJ whole genome shotgun (WGS) entry which is preliminary data.</text>
</comment>
<reference evidence="4" key="1">
    <citation type="journal article" date="2021" name="Proc. Natl. Acad. Sci. U.S.A.">
        <title>Global biogeography of chemosynthetic symbionts reveals both localized and globally distributed symbiont groups. .</title>
        <authorList>
            <person name="Osvatic J.T."/>
            <person name="Wilkins L.G.E."/>
            <person name="Leibrecht L."/>
            <person name="Leray M."/>
            <person name="Zauner S."/>
            <person name="Polzin J."/>
            <person name="Camacho Y."/>
            <person name="Gros O."/>
            <person name="van Gils J.A."/>
            <person name="Eisen J.A."/>
            <person name="Petersen J.M."/>
            <person name="Yuen B."/>
        </authorList>
    </citation>
    <scope>NUCLEOTIDE SEQUENCE</scope>
    <source>
        <strain evidence="4">MAGclacostrist064TRANS</strain>
    </source>
</reference>
<dbReference type="SMART" id="SM00422">
    <property type="entry name" value="HTH_MERR"/>
    <property type="match status" value="1"/>
</dbReference>
<gene>
    <name evidence="4" type="ORF">JAZ07_13410</name>
</gene>
<dbReference type="CDD" id="cd04770">
    <property type="entry name" value="HTH_HMRTR"/>
    <property type="match status" value="1"/>
</dbReference>
<sequence length="135" mass="15286">MKIGDLAKKADVTVDTLRYYEKIGLLNGVKRSSSGYRSYDQNNVEQVRFIRNAQHSGFSLDEIAQLLKFRAAPIDAKPKVRSLAEVKVSELSERIEGLIALRDEMKELIEQCVRSGESECPIIDSFNAQEKSKKH</sequence>
<dbReference type="Proteomes" id="UP000886667">
    <property type="component" value="Unassembled WGS sequence"/>
</dbReference>